<evidence type="ECO:0000256" key="6">
    <source>
        <dbReference type="ARBA" id="ARBA00023136"/>
    </source>
</evidence>
<organism evidence="9 10">
    <name type="scientific">Roseateles asaccharophilus</name>
    <dbReference type="NCBI Taxonomy" id="582607"/>
    <lineage>
        <taxon>Bacteria</taxon>
        <taxon>Pseudomonadati</taxon>
        <taxon>Pseudomonadota</taxon>
        <taxon>Betaproteobacteria</taxon>
        <taxon>Burkholderiales</taxon>
        <taxon>Sphaerotilaceae</taxon>
        <taxon>Roseateles</taxon>
    </lineage>
</organism>
<keyword evidence="5 7" id="KW-1133">Transmembrane helix</keyword>
<keyword evidence="10" id="KW-1185">Reference proteome</keyword>
<evidence type="ECO:0000313" key="10">
    <source>
        <dbReference type="Proteomes" id="UP000295357"/>
    </source>
</evidence>
<dbReference type="RefSeq" id="WP_133604233.1">
    <property type="nucleotide sequence ID" value="NZ_JAUFPJ010000007.1"/>
</dbReference>
<dbReference type="Proteomes" id="UP000295357">
    <property type="component" value="Unassembled WGS sequence"/>
</dbReference>
<evidence type="ECO:0000313" key="9">
    <source>
        <dbReference type="EMBL" id="TDP07954.1"/>
    </source>
</evidence>
<keyword evidence="3" id="KW-1003">Cell membrane</keyword>
<comment type="caution">
    <text evidence="9">The sequence shown here is derived from an EMBL/GenBank/DDBJ whole genome shotgun (WGS) entry which is preliminary data.</text>
</comment>
<evidence type="ECO:0000259" key="8">
    <source>
        <dbReference type="PROSITE" id="PS50928"/>
    </source>
</evidence>
<reference evidence="9 10" key="1">
    <citation type="submission" date="2019-03" db="EMBL/GenBank/DDBJ databases">
        <title>Genomic Encyclopedia of Type Strains, Phase IV (KMG-IV): sequencing the most valuable type-strain genomes for metagenomic binning, comparative biology and taxonomic classification.</title>
        <authorList>
            <person name="Goeker M."/>
        </authorList>
    </citation>
    <scope>NUCLEOTIDE SEQUENCE [LARGE SCALE GENOMIC DNA]</scope>
    <source>
        <strain evidence="9 10">DSM 25082</strain>
    </source>
</reference>
<feature type="transmembrane region" description="Helical" evidence="7">
    <location>
        <begin position="147"/>
        <end position="170"/>
    </location>
</feature>
<dbReference type="GO" id="GO:0005886">
    <property type="term" value="C:plasma membrane"/>
    <property type="evidence" value="ECO:0007669"/>
    <property type="project" value="UniProtKB-SubCell"/>
</dbReference>
<dbReference type="PANTHER" id="PTHR30465:SF0">
    <property type="entry name" value="OLIGOPEPTIDE TRANSPORT SYSTEM PERMEASE PROTEIN APPB"/>
    <property type="match status" value="1"/>
</dbReference>
<feature type="transmembrane region" description="Helical" evidence="7">
    <location>
        <begin position="299"/>
        <end position="320"/>
    </location>
</feature>
<dbReference type="InterPro" id="IPR035906">
    <property type="entry name" value="MetI-like_sf"/>
</dbReference>
<evidence type="ECO:0000256" key="5">
    <source>
        <dbReference type="ARBA" id="ARBA00022989"/>
    </source>
</evidence>
<accession>A0A4R6MZ68</accession>
<dbReference type="AlphaFoldDB" id="A0A4R6MZ68"/>
<dbReference type="Pfam" id="PF00528">
    <property type="entry name" value="BPD_transp_1"/>
    <property type="match status" value="1"/>
</dbReference>
<keyword evidence="2 7" id="KW-0813">Transport</keyword>
<evidence type="ECO:0000256" key="2">
    <source>
        <dbReference type="ARBA" id="ARBA00022448"/>
    </source>
</evidence>
<dbReference type="OrthoDB" id="9803623at2"/>
<dbReference type="Pfam" id="PF19300">
    <property type="entry name" value="BPD_transp_1_N"/>
    <property type="match status" value="1"/>
</dbReference>
<dbReference type="CDD" id="cd06261">
    <property type="entry name" value="TM_PBP2"/>
    <property type="match status" value="1"/>
</dbReference>
<dbReference type="GO" id="GO:0055085">
    <property type="term" value="P:transmembrane transport"/>
    <property type="evidence" value="ECO:0007669"/>
    <property type="project" value="InterPro"/>
</dbReference>
<feature type="transmembrane region" description="Helical" evidence="7">
    <location>
        <begin position="244"/>
        <end position="262"/>
    </location>
</feature>
<keyword evidence="6 7" id="KW-0472">Membrane</keyword>
<sequence>MIRYTFRRLCYGLLVLLGVNLATFFLFFTVNTPDDMARLNIGGKRVTPELIEKWKAERGYDKPLYVNEAREGVQRYTDTIFWERSVSLFTLKFGRADGESAGDIGHEVATRMWVSLQLALPIFVLQVIASTAFALLLVTFRNTRLDLWGVISCVLLLSISSLFYIIVGQYFFSRVLKLAPISGYSTGLDVVRFLVLPVLLSALARLGAEARLYRAMLLEEVAKDYVRTARAKGLKETVVMYRHVLRNALIPIITSAGGYLPYVFMGSLVFESFFGIPGLGAYVIEAISKQDFAIVRTMVFVGSLLYIATYILIDLAYTWADPRVRLG</sequence>
<dbReference type="InterPro" id="IPR000515">
    <property type="entry name" value="MetI-like"/>
</dbReference>
<evidence type="ECO:0000256" key="7">
    <source>
        <dbReference type="RuleBase" id="RU363032"/>
    </source>
</evidence>
<evidence type="ECO:0000256" key="1">
    <source>
        <dbReference type="ARBA" id="ARBA00004651"/>
    </source>
</evidence>
<gene>
    <name evidence="9" type="ORF">DFR39_106220</name>
</gene>
<protein>
    <submittedName>
        <fullName evidence="9">Peptide/nickel transport system permease protein</fullName>
    </submittedName>
</protein>
<feature type="transmembrane region" description="Helical" evidence="7">
    <location>
        <begin position="190"/>
        <end position="208"/>
    </location>
</feature>
<dbReference type="PANTHER" id="PTHR30465">
    <property type="entry name" value="INNER MEMBRANE ABC TRANSPORTER"/>
    <property type="match status" value="1"/>
</dbReference>
<comment type="similarity">
    <text evidence="7">Belongs to the binding-protein-dependent transport system permease family.</text>
</comment>
<keyword evidence="4 7" id="KW-0812">Transmembrane</keyword>
<evidence type="ECO:0000256" key="4">
    <source>
        <dbReference type="ARBA" id="ARBA00022692"/>
    </source>
</evidence>
<name>A0A4R6MZ68_9BURK</name>
<comment type="subcellular location">
    <subcellularLocation>
        <location evidence="1 7">Cell membrane</location>
        <topology evidence="1 7">Multi-pass membrane protein</topology>
    </subcellularLocation>
</comment>
<dbReference type="PROSITE" id="PS50928">
    <property type="entry name" value="ABC_TM1"/>
    <property type="match status" value="1"/>
</dbReference>
<dbReference type="EMBL" id="SNXE01000006">
    <property type="protein sequence ID" value="TDP07954.1"/>
    <property type="molecule type" value="Genomic_DNA"/>
</dbReference>
<proteinExistence type="inferred from homology"/>
<feature type="transmembrane region" description="Helical" evidence="7">
    <location>
        <begin position="9"/>
        <end position="30"/>
    </location>
</feature>
<feature type="domain" description="ABC transmembrane type-1" evidence="8">
    <location>
        <begin position="112"/>
        <end position="317"/>
    </location>
</feature>
<dbReference type="Gene3D" id="1.10.3720.10">
    <property type="entry name" value="MetI-like"/>
    <property type="match status" value="1"/>
</dbReference>
<dbReference type="InterPro" id="IPR045621">
    <property type="entry name" value="BPD_transp_1_N"/>
</dbReference>
<dbReference type="SUPFAM" id="SSF161098">
    <property type="entry name" value="MetI-like"/>
    <property type="match status" value="1"/>
</dbReference>
<feature type="transmembrane region" description="Helical" evidence="7">
    <location>
        <begin position="118"/>
        <end position="140"/>
    </location>
</feature>
<evidence type="ECO:0000256" key="3">
    <source>
        <dbReference type="ARBA" id="ARBA00022475"/>
    </source>
</evidence>